<accession>A0A6H2A125</accession>
<evidence type="ECO:0000313" key="1">
    <source>
        <dbReference type="EMBL" id="QJA53468.1"/>
    </source>
</evidence>
<dbReference type="EMBL" id="MT144424">
    <property type="protein sequence ID" value="QJA53468.1"/>
    <property type="molecule type" value="Genomic_DNA"/>
</dbReference>
<dbReference type="AlphaFoldDB" id="A0A6H2A125"/>
<organism evidence="1">
    <name type="scientific">viral metagenome</name>
    <dbReference type="NCBI Taxonomy" id="1070528"/>
    <lineage>
        <taxon>unclassified sequences</taxon>
        <taxon>metagenomes</taxon>
        <taxon>organismal metagenomes</taxon>
    </lineage>
</organism>
<protein>
    <submittedName>
        <fullName evidence="1">Uncharacterized protein</fullName>
    </submittedName>
</protein>
<sequence>MKRCGFCKHYYDTPQKYRKQISKNIFTRKCIITTKEVQDSSQACSEFIITQKFWCQAMSGGAWAFISACIKKIREGTLSPNCASCPNRQEIVDAMRGRRNLVDELNGTARRLKTEPQNSDRRRLIK</sequence>
<proteinExistence type="predicted"/>
<reference evidence="1" key="1">
    <citation type="submission" date="2020-03" db="EMBL/GenBank/DDBJ databases">
        <title>The deep terrestrial virosphere.</title>
        <authorList>
            <person name="Holmfeldt K."/>
            <person name="Nilsson E."/>
            <person name="Simone D."/>
            <person name="Lopez-Fernandez M."/>
            <person name="Wu X."/>
            <person name="de Brujin I."/>
            <person name="Lundin D."/>
            <person name="Andersson A."/>
            <person name="Bertilsson S."/>
            <person name="Dopson M."/>
        </authorList>
    </citation>
    <scope>NUCLEOTIDE SEQUENCE</scope>
    <source>
        <strain evidence="1">TM448A03580</strain>
    </source>
</reference>
<gene>
    <name evidence="1" type="ORF">TM448A03580_0004</name>
</gene>
<name>A0A6H2A125_9ZZZZ</name>